<dbReference type="InterPro" id="IPR002048">
    <property type="entry name" value="EF_hand_dom"/>
</dbReference>
<dbReference type="GO" id="GO:0005509">
    <property type="term" value="F:calcium ion binding"/>
    <property type="evidence" value="ECO:0007669"/>
    <property type="project" value="InterPro"/>
</dbReference>
<dbReference type="SUPFAM" id="SSF47473">
    <property type="entry name" value="EF-hand"/>
    <property type="match status" value="1"/>
</dbReference>
<keyword evidence="1" id="KW-0106">Calcium</keyword>
<dbReference type="InterPro" id="IPR011992">
    <property type="entry name" value="EF-hand-dom_pair"/>
</dbReference>
<evidence type="ECO:0000313" key="4">
    <source>
        <dbReference type="Proteomes" id="UP001295684"/>
    </source>
</evidence>
<dbReference type="Pfam" id="PF13499">
    <property type="entry name" value="EF-hand_7"/>
    <property type="match status" value="1"/>
</dbReference>
<name>A0AAD1Y4G1_EUPCR</name>
<dbReference type="Gene3D" id="1.10.238.10">
    <property type="entry name" value="EF-hand"/>
    <property type="match status" value="1"/>
</dbReference>
<evidence type="ECO:0000259" key="2">
    <source>
        <dbReference type="PROSITE" id="PS50222"/>
    </source>
</evidence>
<dbReference type="Proteomes" id="UP001295684">
    <property type="component" value="Unassembled WGS sequence"/>
</dbReference>
<dbReference type="EMBL" id="CAMPGE010027400">
    <property type="protein sequence ID" value="CAI2385033.1"/>
    <property type="molecule type" value="Genomic_DNA"/>
</dbReference>
<accession>A0AAD1Y4G1</accession>
<dbReference type="CDD" id="cd00051">
    <property type="entry name" value="EFh"/>
    <property type="match status" value="1"/>
</dbReference>
<keyword evidence="4" id="KW-1185">Reference proteome</keyword>
<protein>
    <recommendedName>
        <fullName evidence="2">EF-hand domain-containing protein</fullName>
    </recommendedName>
</protein>
<gene>
    <name evidence="3" type="ORF">ECRASSUSDP1_LOCUS26575</name>
</gene>
<proteinExistence type="predicted"/>
<comment type="caution">
    <text evidence="3">The sequence shown here is derived from an EMBL/GenBank/DDBJ whole genome shotgun (WGS) entry which is preliminary data.</text>
</comment>
<evidence type="ECO:0000313" key="3">
    <source>
        <dbReference type="EMBL" id="CAI2385033.1"/>
    </source>
</evidence>
<reference evidence="3" key="1">
    <citation type="submission" date="2023-07" db="EMBL/GenBank/DDBJ databases">
        <authorList>
            <consortium name="AG Swart"/>
            <person name="Singh M."/>
            <person name="Singh A."/>
            <person name="Seah K."/>
            <person name="Emmerich C."/>
        </authorList>
    </citation>
    <scope>NUCLEOTIDE SEQUENCE</scope>
    <source>
        <strain evidence="3">DP1</strain>
    </source>
</reference>
<feature type="domain" description="EF-hand" evidence="2">
    <location>
        <begin position="58"/>
        <end position="93"/>
    </location>
</feature>
<dbReference type="AlphaFoldDB" id="A0AAD1Y4G1"/>
<dbReference type="PROSITE" id="PS00018">
    <property type="entry name" value="EF_HAND_1"/>
    <property type="match status" value="2"/>
</dbReference>
<organism evidence="3 4">
    <name type="scientific">Euplotes crassus</name>
    <dbReference type="NCBI Taxonomy" id="5936"/>
    <lineage>
        <taxon>Eukaryota</taxon>
        <taxon>Sar</taxon>
        <taxon>Alveolata</taxon>
        <taxon>Ciliophora</taxon>
        <taxon>Intramacronucleata</taxon>
        <taxon>Spirotrichea</taxon>
        <taxon>Hypotrichia</taxon>
        <taxon>Euplotida</taxon>
        <taxon>Euplotidae</taxon>
        <taxon>Moneuplotes</taxon>
    </lineage>
</organism>
<sequence length="755" mass="88204">MEKYGKNCESIEVVRQVLAEQKDFSFVNIFRRLNKINKDGFITEQEISSYLEETGIRNSQEIVEFFVKSFDHDDDGRISFQDLLLSMIPQKSLKIYKESIKKDKGSFKVNSQEDPPKEVLYESYLDSNDDPTQEVLELWPRLSTVPNTEQKVYITNLATGLEFALKKYFEAYLGLYSSIFMARMYFAENIEDQNNSIDEPNAGINLTETLIKILACKGLEAYLTKSRRRRYLYDRQMLISIFRGLDKDMDGKISVLDFLKSLSKNYTEENLNIQIASRFLDNLPQSELTGKRITFDSIISKKIQKRKKSRNPKTSSRLARERLIQANLRASSADQRYRTPKKRAVRKFSVEHALTWKQLVDSGNEIALVYIDNPTNASSRRETPFKSDRKRHFKSAKVENKYHQRVLDPNIYKFKKRKMFWPLNYHHQSKGKLLKSFKQHLDAYMHTFSLRKNVLDKSTQEKPHDILTITPEIPESAQQDVLESRFSMVLAKIIEFEERLEIQKQELAKEESTELNDIRNSIFMNMGRDYFTVDDLVNALETLDFDPEICTLEIAQILLIKFSSIKDKRDFGTKITEKSLEYIMNSEELAIMFLPRDESFQELVLQRESKIADIKDKKHMDDSEKKQLKAIKMSIGGYLSWIIDGLITIKELIDEFIHFCNESESDLHNFINKTFDISILKSETYIPLHGLVDFLEKRKAKIINGTQAKDSNPYKAMSLIDSFLKLDSWDPQINSYYAKAVRFIDEILAYNNAIL</sequence>
<feature type="domain" description="EF-hand" evidence="2">
    <location>
        <begin position="233"/>
        <end position="268"/>
    </location>
</feature>
<evidence type="ECO:0000256" key="1">
    <source>
        <dbReference type="ARBA" id="ARBA00022837"/>
    </source>
</evidence>
<dbReference type="InterPro" id="IPR018247">
    <property type="entry name" value="EF_Hand_1_Ca_BS"/>
</dbReference>
<dbReference type="PROSITE" id="PS50222">
    <property type="entry name" value="EF_HAND_2"/>
    <property type="match status" value="2"/>
</dbReference>